<protein>
    <submittedName>
        <fullName evidence="6">Isopropyl malate isomerase large subunit 1</fullName>
    </submittedName>
</protein>
<evidence type="ECO:0000256" key="1">
    <source>
        <dbReference type="ARBA" id="ARBA00022723"/>
    </source>
</evidence>
<dbReference type="Gene3D" id="3.30.499.10">
    <property type="entry name" value="Aconitase, domain 3"/>
    <property type="match status" value="1"/>
</dbReference>
<dbReference type="InterPro" id="IPR001030">
    <property type="entry name" value="Acoase/IPM_deHydtase_lsu_aba"/>
</dbReference>
<dbReference type="InterPro" id="IPR036008">
    <property type="entry name" value="Aconitase_4Fe-4S_dom"/>
</dbReference>
<dbReference type="PANTHER" id="PTHR43822">
    <property type="entry name" value="HOMOACONITASE, MITOCHONDRIAL-RELATED"/>
    <property type="match status" value="1"/>
</dbReference>
<keyword evidence="3" id="KW-0411">Iron-sulfur</keyword>
<keyword evidence="2" id="KW-0408">Iron</keyword>
<proteinExistence type="predicted"/>
<dbReference type="Pfam" id="PF00330">
    <property type="entry name" value="Aconitase"/>
    <property type="match status" value="1"/>
</dbReference>
<comment type="caution">
    <text evidence="6">The sequence shown here is derived from an EMBL/GenBank/DDBJ whole genome shotgun (WGS) entry which is preliminary data.</text>
</comment>
<dbReference type="InterPro" id="IPR050067">
    <property type="entry name" value="IPM_dehydratase_rel_enz"/>
</dbReference>
<dbReference type="SUPFAM" id="SSF53732">
    <property type="entry name" value="Aconitase iron-sulfur domain"/>
    <property type="match status" value="1"/>
</dbReference>
<keyword evidence="6" id="KW-0413">Isomerase</keyword>
<dbReference type="EMBL" id="BQNB010017967">
    <property type="protein sequence ID" value="GJT69209.1"/>
    <property type="molecule type" value="Genomic_DNA"/>
</dbReference>
<keyword evidence="4" id="KW-0456">Lyase</keyword>
<evidence type="ECO:0000259" key="5">
    <source>
        <dbReference type="Pfam" id="PF00330"/>
    </source>
</evidence>
<sequence length="49" mass="5517">MEERMTLCNMVEEAGGKNCIIPTDATTFKYLEGKTSLPYEPVYNDGEAR</sequence>
<evidence type="ECO:0000256" key="2">
    <source>
        <dbReference type="ARBA" id="ARBA00023004"/>
    </source>
</evidence>
<evidence type="ECO:0000256" key="4">
    <source>
        <dbReference type="ARBA" id="ARBA00023239"/>
    </source>
</evidence>
<name>A0ABQ5G181_9ASTR</name>
<reference evidence="6" key="2">
    <citation type="submission" date="2022-01" db="EMBL/GenBank/DDBJ databases">
        <authorList>
            <person name="Yamashiro T."/>
            <person name="Shiraishi A."/>
            <person name="Satake H."/>
            <person name="Nakayama K."/>
        </authorList>
    </citation>
    <scope>NUCLEOTIDE SEQUENCE</scope>
</reference>
<keyword evidence="1" id="KW-0479">Metal-binding</keyword>
<feature type="domain" description="Aconitase/3-isopropylmalate dehydratase large subunit alpha/beta/alpha" evidence="5">
    <location>
        <begin position="1"/>
        <end position="37"/>
    </location>
</feature>
<dbReference type="GO" id="GO:0016853">
    <property type="term" value="F:isomerase activity"/>
    <property type="evidence" value="ECO:0007669"/>
    <property type="project" value="UniProtKB-KW"/>
</dbReference>
<evidence type="ECO:0000313" key="6">
    <source>
        <dbReference type="EMBL" id="GJT69209.1"/>
    </source>
</evidence>
<reference evidence="6" key="1">
    <citation type="journal article" date="2022" name="Int. J. Mol. Sci.">
        <title>Draft Genome of Tanacetum Coccineum: Genomic Comparison of Closely Related Tanacetum-Family Plants.</title>
        <authorList>
            <person name="Yamashiro T."/>
            <person name="Shiraishi A."/>
            <person name="Nakayama K."/>
            <person name="Satake H."/>
        </authorList>
    </citation>
    <scope>NUCLEOTIDE SEQUENCE</scope>
</reference>
<dbReference type="InterPro" id="IPR015931">
    <property type="entry name" value="Acnase/IPM_dHydase_lsu_aba_1/3"/>
</dbReference>
<dbReference type="Proteomes" id="UP001151760">
    <property type="component" value="Unassembled WGS sequence"/>
</dbReference>
<gene>
    <name evidence="6" type="ORF">Tco_1028495</name>
</gene>
<dbReference type="PANTHER" id="PTHR43822:SF2">
    <property type="entry name" value="HOMOACONITASE, MITOCHONDRIAL"/>
    <property type="match status" value="1"/>
</dbReference>
<evidence type="ECO:0000313" key="7">
    <source>
        <dbReference type="Proteomes" id="UP001151760"/>
    </source>
</evidence>
<evidence type="ECO:0000256" key="3">
    <source>
        <dbReference type="ARBA" id="ARBA00023014"/>
    </source>
</evidence>
<organism evidence="6 7">
    <name type="scientific">Tanacetum coccineum</name>
    <dbReference type="NCBI Taxonomy" id="301880"/>
    <lineage>
        <taxon>Eukaryota</taxon>
        <taxon>Viridiplantae</taxon>
        <taxon>Streptophyta</taxon>
        <taxon>Embryophyta</taxon>
        <taxon>Tracheophyta</taxon>
        <taxon>Spermatophyta</taxon>
        <taxon>Magnoliopsida</taxon>
        <taxon>eudicotyledons</taxon>
        <taxon>Gunneridae</taxon>
        <taxon>Pentapetalae</taxon>
        <taxon>asterids</taxon>
        <taxon>campanulids</taxon>
        <taxon>Asterales</taxon>
        <taxon>Asteraceae</taxon>
        <taxon>Asteroideae</taxon>
        <taxon>Anthemideae</taxon>
        <taxon>Anthemidinae</taxon>
        <taxon>Tanacetum</taxon>
    </lineage>
</organism>
<keyword evidence="7" id="KW-1185">Reference proteome</keyword>
<feature type="non-terminal residue" evidence="6">
    <location>
        <position position="1"/>
    </location>
</feature>
<accession>A0ABQ5G181</accession>